<keyword evidence="3" id="KW-1185">Reference proteome</keyword>
<gene>
    <name evidence="2" type="ORF">HHI36_022051</name>
</gene>
<feature type="compositionally biased region" description="Polar residues" evidence="1">
    <location>
        <begin position="467"/>
        <end position="482"/>
    </location>
</feature>
<dbReference type="AlphaFoldDB" id="A0ABD2MYW1"/>
<evidence type="ECO:0000256" key="1">
    <source>
        <dbReference type="SAM" id="MobiDB-lite"/>
    </source>
</evidence>
<dbReference type="EMBL" id="JABFTP020000042">
    <property type="protein sequence ID" value="KAL3271576.1"/>
    <property type="molecule type" value="Genomic_DNA"/>
</dbReference>
<proteinExistence type="predicted"/>
<accession>A0ABD2MYW1</accession>
<organism evidence="2 3">
    <name type="scientific">Cryptolaemus montrouzieri</name>
    <dbReference type="NCBI Taxonomy" id="559131"/>
    <lineage>
        <taxon>Eukaryota</taxon>
        <taxon>Metazoa</taxon>
        <taxon>Ecdysozoa</taxon>
        <taxon>Arthropoda</taxon>
        <taxon>Hexapoda</taxon>
        <taxon>Insecta</taxon>
        <taxon>Pterygota</taxon>
        <taxon>Neoptera</taxon>
        <taxon>Endopterygota</taxon>
        <taxon>Coleoptera</taxon>
        <taxon>Polyphaga</taxon>
        <taxon>Cucujiformia</taxon>
        <taxon>Coccinelloidea</taxon>
        <taxon>Coccinellidae</taxon>
        <taxon>Scymninae</taxon>
        <taxon>Scymnini</taxon>
        <taxon>Cryptolaemus</taxon>
    </lineage>
</organism>
<protein>
    <submittedName>
        <fullName evidence="2">Uncharacterized protein</fullName>
    </submittedName>
</protein>
<name>A0ABD2MYW1_9CUCU</name>
<feature type="compositionally biased region" description="Polar residues" evidence="1">
    <location>
        <begin position="688"/>
        <end position="698"/>
    </location>
</feature>
<dbReference type="Proteomes" id="UP001516400">
    <property type="component" value="Unassembled WGS sequence"/>
</dbReference>
<evidence type="ECO:0000313" key="2">
    <source>
        <dbReference type="EMBL" id="KAL3271576.1"/>
    </source>
</evidence>
<evidence type="ECO:0000313" key="3">
    <source>
        <dbReference type="Proteomes" id="UP001516400"/>
    </source>
</evidence>
<feature type="region of interest" description="Disordered" evidence="1">
    <location>
        <begin position="460"/>
        <end position="500"/>
    </location>
</feature>
<feature type="compositionally biased region" description="Polar residues" evidence="1">
    <location>
        <begin position="489"/>
        <end position="500"/>
    </location>
</feature>
<feature type="region of interest" description="Disordered" evidence="1">
    <location>
        <begin position="669"/>
        <end position="698"/>
    </location>
</feature>
<reference evidence="2 3" key="1">
    <citation type="journal article" date="2021" name="BMC Biol.">
        <title>Horizontally acquired antibacterial genes associated with adaptive radiation of ladybird beetles.</title>
        <authorList>
            <person name="Li H.S."/>
            <person name="Tang X.F."/>
            <person name="Huang Y.H."/>
            <person name="Xu Z.Y."/>
            <person name="Chen M.L."/>
            <person name="Du X.Y."/>
            <person name="Qiu B.Y."/>
            <person name="Chen P.T."/>
            <person name="Zhang W."/>
            <person name="Slipinski A."/>
            <person name="Escalona H.E."/>
            <person name="Waterhouse R.M."/>
            <person name="Zwick A."/>
            <person name="Pang H."/>
        </authorList>
    </citation>
    <scope>NUCLEOTIDE SEQUENCE [LARGE SCALE GENOMIC DNA]</scope>
    <source>
        <strain evidence="2">SYSU2018</strain>
    </source>
</reference>
<sequence>MENNRNIANKFDKKDSNEILRVHSDTNIGNSVKLELTGVKTEALDQKKQYFVCETIEPCHIQKQGKKKLKVRKIEEKMGVGSLSHKKVFIPKKIIKANSDTNILHSLKSKFNDSKLVKEEKNGGLKKGILNKTKQSFVHETNVSCFEENENKKKMRVIKEPISLGIRSKIRDNADEKVKNKSNLLVPKTMVKSNFDTNFSPSWMSKFNDSKRVKVEKNDDIFIHKINVSKYEDEDYICKQQQNSKINQNNIINNKFEQKEIKTYSKKKSATVNSYSNIQKKSEFSVSRTLSKQNHETNIQGNVGNNNQKEGLYFSNEKFEAFIGKMIKEEQIDYFDCSGEMLQDVTKLGFEDLENTEVMKEKVKHYDDIQGMEISEEKMVSMNEKLCIEDKSAKEIFWKKDNKKETVAQFHAKSTQNNLELGCENTPSYEITEENILKENNTLLNVDTINSGEFLQKNDQTKEMDTQSEITQRQEDSSTNENIFHEKSSQSGSQIDKNTSKFNDFQTSHENVTLLIPRKKEVHFIEEENNFEHLGLENKQRSEVSEENYTQFNVSKEFLKKNNHEKEMGIQSQITQRQTELDTNESNFYEKFPQNETEIHKNISKFNDFQTSHENVTLLIPRKKEVHFIEEENNFEHLGLENKQRSEVSEENYTQFNVSKEFLKKNNHEEEMGIQSQITQRQTELDTNESNFMKNSTK</sequence>
<comment type="caution">
    <text evidence="2">The sequence shown here is derived from an EMBL/GenBank/DDBJ whole genome shotgun (WGS) entry which is preliminary data.</text>
</comment>